<dbReference type="Proteomes" id="UP000570166">
    <property type="component" value="Unassembled WGS sequence"/>
</dbReference>
<dbReference type="SUPFAM" id="SSF53213">
    <property type="entry name" value="LigB-like"/>
    <property type="match status" value="1"/>
</dbReference>
<keyword evidence="3" id="KW-1185">Reference proteome</keyword>
<name>A0A838LAL4_9SPHN</name>
<feature type="domain" description="Extradiol ring-cleavage dioxygenase class III enzyme subunit B" evidence="1">
    <location>
        <begin position="7"/>
        <end position="299"/>
    </location>
</feature>
<reference evidence="2 3" key="1">
    <citation type="submission" date="2020-07" db="EMBL/GenBank/DDBJ databases">
        <authorList>
            <person name="Sun Q."/>
        </authorList>
    </citation>
    <scope>NUCLEOTIDE SEQUENCE [LARGE SCALE GENOMIC DNA]</scope>
    <source>
        <strain evidence="2 3">CGMCC 1.13654</strain>
    </source>
</reference>
<comment type="caution">
    <text evidence="2">The sequence shown here is derived from an EMBL/GenBank/DDBJ whole genome shotgun (WGS) entry which is preliminary data.</text>
</comment>
<evidence type="ECO:0000259" key="1">
    <source>
        <dbReference type="Pfam" id="PF02900"/>
    </source>
</evidence>
<evidence type="ECO:0000313" key="3">
    <source>
        <dbReference type="Proteomes" id="UP000570166"/>
    </source>
</evidence>
<dbReference type="GO" id="GO:0016702">
    <property type="term" value="F:oxidoreductase activity, acting on single donors with incorporation of molecular oxygen, incorporation of two atoms of oxygen"/>
    <property type="evidence" value="ECO:0007669"/>
    <property type="project" value="UniProtKB-ARBA"/>
</dbReference>
<dbReference type="Gene3D" id="3.40.830.10">
    <property type="entry name" value="LigB-like"/>
    <property type="match status" value="1"/>
</dbReference>
<organism evidence="2 3">
    <name type="scientific">Sphingomonas chungangi</name>
    <dbReference type="NCBI Taxonomy" id="2683589"/>
    <lineage>
        <taxon>Bacteria</taxon>
        <taxon>Pseudomonadati</taxon>
        <taxon>Pseudomonadota</taxon>
        <taxon>Alphaproteobacteria</taxon>
        <taxon>Sphingomonadales</taxon>
        <taxon>Sphingomonadaceae</taxon>
        <taxon>Sphingomonas</taxon>
    </lineage>
</organism>
<dbReference type="EMBL" id="JACEIB010000026">
    <property type="protein sequence ID" value="MBA2935745.1"/>
    <property type="molecule type" value="Genomic_DNA"/>
</dbReference>
<sequence>MTAGPQLVCVSHSPLILHRARAPIEEPALLADYSRCVAAIEAMRPDRVVIFATDHFAGFPYSNMPAFCIGLAGHAIGDIGGFDGKLDVPREEALGLIRDLRATGFDPSWSQEMRVDHAFSQPLHRLLGGVGAYPVIPIFLGSLVPPHLPYRRTRDFGTAVGKALARLDGRTLYIGSGGLSHHPDRYFPLLGHATPDVYAYQLDGSAGGSFTDEQWLTRLHDMHVEGAEMLVDGRRTAKDIHLNPDFDRQFLAVIEDGNLSAFDSRTPEEVMDVAGFGALELHAWLAAAAAYDAAGGGVRPHSIYAPALEYGLGYGMADTFETGMA</sequence>
<dbReference type="AlphaFoldDB" id="A0A838LAL4"/>
<gene>
    <name evidence="2" type="ORF">HZF05_16815</name>
</gene>
<dbReference type="RefSeq" id="WP_160362946.1">
    <property type="nucleotide sequence ID" value="NZ_JACEIB010000026.1"/>
</dbReference>
<accession>A0A838LAL4</accession>
<proteinExistence type="predicted"/>
<protein>
    <recommendedName>
        <fullName evidence="1">Extradiol ring-cleavage dioxygenase class III enzyme subunit B domain-containing protein</fullName>
    </recommendedName>
</protein>
<dbReference type="InterPro" id="IPR004183">
    <property type="entry name" value="Xdiol_dOase_suB"/>
</dbReference>
<evidence type="ECO:0000313" key="2">
    <source>
        <dbReference type="EMBL" id="MBA2935745.1"/>
    </source>
</evidence>
<dbReference type="Pfam" id="PF02900">
    <property type="entry name" value="LigB"/>
    <property type="match status" value="1"/>
</dbReference>
<dbReference type="GO" id="GO:0008198">
    <property type="term" value="F:ferrous iron binding"/>
    <property type="evidence" value="ECO:0007669"/>
    <property type="project" value="InterPro"/>
</dbReference>